<keyword evidence="1" id="KW-0812">Transmembrane</keyword>
<evidence type="ECO:0000256" key="1">
    <source>
        <dbReference type="SAM" id="Phobius"/>
    </source>
</evidence>
<evidence type="ECO:0000313" key="2">
    <source>
        <dbReference type="EMBL" id="QDT91129.1"/>
    </source>
</evidence>
<dbReference type="Gene3D" id="3.80.10.10">
    <property type="entry name" value="Ribonuclease Inhibitor"/>
    <property type="match status" value="2"/>
</dbReference>
<proteinExistence type="predicted"/>
<reference evidence="2 3" key="1">
    <citation type="submission" date="2019-02" db="EMBL/GenBank/DDBJ databases">
        <title>Deep-cultivation of Planctomycetes and their phenomic and genomic characterization uncovers novel biology.</title>
        <authorList>
            <person name="Wiegand S."/>
            <person name="Jogler M."/>
            <person name="Boedeker C."/>
            <person name="Pinto D."/>
            <person name="Vollmers J."/>
            <person name="Rivas-Marin E."/>
            <person name="Kohn T."/>
            <person name="Peeters S.H."/>
            <person name="Heuer A."/>
            <person name="Rast P."/>
            <person name="Oberbeckmann S."/>
            <person name="Bunk B."/>
            <person name="Jeske O."/>
            <person name="Meyerdierks A."/>
            <person name="Storesund J.E."/>
            <person name="Kallscheuer N."/>
            <person name="Luecker S."/>
            <person name="Lage O.M."/>
            <person name="Pohl T."/>
            <person name="Merkel B.J."/>
            <person name="Hornburger P."/>
            <person name="Mueller R.-W."/>
            <person name="Bruemmer F."/>
            <person name="Labrenz M."/>
            <person name="Spormann A.M."/>
            <person name="Op den Camp H."/>
            <person name="Overmann J."/>
            <person name="Amann R."/>
            <person name="Jetten M.S.M."/>
            <person name="Mascher T."/>
            <person name="Medema M.H."/>
            <person name="Devos D.P."/>
            <person name="Kaster A.-K."/>
            <person name="Ovreas L."/>
            <person name="Rohde M."/>
            <person name="Galperin M.Y."/>
            <person name="Jogler C."/>
        </authorList>
    </citation>
    <scope>NUCLEOTIDE SEQUENCE [LARGE SCALE GENOMIC DNA]</scope>
    <source>
        <strain evidence="2 3">Pan161</strain>
    </source>
</reference>
<dbReference type="EMBL" id="CP036343">
    <property type="protein sequence ID" value="QDT91129.1"/>
    <property type="molecule type" value="Genomic_DNA"/>
</dbReference>
<dbReference type="RefSeq" id="WP_145227749.1">
    <property type="nucleotide sequence ID" value="NZ_CP036343.1"/>
</dbReference>
<dbReference type="InterPro" id="IPR032675">
    <property type="entry name" value="LRR_dom_sf"/>
</dbReference>
<dbReference type="GO" id="GO:0031146">
    <property type="term" value="P:SCF-dependent proteasomal ubiquitin-dependent protein catabolic process"/>
    <property type="evidence" value="ECO:0007669"/>
    <property type="project" value="TreeGrafter"/>
</dbReference>
<dbReference type="InterPro" id="IPR001611">
    <property type="entry name" value="Leu-rich_rpt"/>
</dbReference>
<dbReference type="Pfam" id="PF13516">
    <property type="entry name" value="LRR_6"/>
    <property type="match status" value="1"/>
</dbReference>
<dbReference type="Pfam" id="PF13855">
    <property type="entry name" value="LRR_8"/>
    <property type="match status" value="1"/>
</dbReference>
<sequence length="314" mass="36333">MGRLLRFKPERITGWHYVRWGATLILLLTLFFRIKNSYQKEVRDYTILRLEYQGQAHLYYHKSPLIPVPVNLPFNSPDWFYSEEVKVVDIRFKFKETPVDTLQGIESLKGLSHLDLSSSRFSSDPLIYLSELTYLDQLSLFDTNVEDAELAYLKNMKKLRMLNLTDSFITDQGLAHLKSLKNLEYLSLNKTDITDAGLVHLSELKKLRNLYLSNTSITDKGLMHLKGLKNLTILSLSNTEVTDAGLSHLKHLNQLQKLYLDHTQVSENEQHRWQIALEQRAEKYTGKEIQVKSRYSSRLDGLSHTGVISKPLPP</sequence>
<dbReference type="Proteomes" id="UP000316855">
    <property type="component" value="Chromosome"/>
</dbReference>
<dbReference type="SUPFAM" id="SSF52047">
    <property type="entry name" value="RNI-like"/>
    <property type="match status" value="1"/>
</dbReference>
<dbReference type="AlphaFoldDB" id="A0A517VDQ4"/>
<dbReference type="PANTHER" id="PTHR13318">
    <property type="entry name" value="PARTNER OF PAIRED, ISOFORM B-RELATED"/>
    <property type="match status" value="1"/>
</dbReference>
<gene>
    <name evidence="2" type="primary">inlA_2</name>
    <name evidence="2" type="ORF">Pan161_27840</name>
</gene>
<keyword evidence="1" id="KW-0472">Membrane</keyword>
<dbReference type="SMART" id="SM00367">
    <property type="entry name" value="LRR_CC"/>
    <property type="match status" value="3"/>
</dbReference>
<dbReference type="InterPro" id="IPR006553">
    <property type="entry name" value="Leu-rich_rpt_Cys-con_subtyp"/>
</dbReference>
<accession>A0A517VDQ4</accession>
<name>A0A517VDQ4_9PLAN</name>
<organism evidence="2 3">
    <name type="scientific">Gimesia algae</name>
    <dbReference type="NCBI Taxonomy" id="2527971"/>
    <lineage>
        <taxon>Bacteria</taxon>
        <taxon>Pseudomonadati</taxon>
        <taxon>Planctomycetota</taxon>
        <taxon>Planctomycetia</taxon>
        <taxon>Planctomycetales</taxon>
        <taxon>Planctomycetaceae</taxon>
        <taxon>Gimesia</taxon>
    </lineage>
</organism>
<dbReference type="OrthoDB" id="209041at2"/>
<dbReference type="KEGG" id="gax:Pan161_27840"/>
<dbReference type="GO" id="GO:0019005">
    <property type="term" value="C:SCF ubiquitin ligase complex"/>
    <property type="evidence" value="ECO:0007669"/>
    <property type="project" value="TreeGrafter"/>
</dbReference>
<feature type="transmembrane region" description="Helical" evidence="1">
    <location>
        <begin position="17"/>
        <end position="34"/>
    </location>
</feature>
<keyword evidence="1" id="KW-1133">Transmembrane helix</keyword>
<dbReference type="PANTHER" id="PTHR13318:SF162">
    <property type="entry name" value="LEUCINE-RICH REPEAT FAMILY PROTEIN"/>
    <property type="match status" value="1"/>
</dbReference>
<keyword evidence="3" id="KW-1185">Reference proteome</keyword>
<evidence type="ECO:0000313" key="3">
    <source>
        <dbReference type="Proteomes" id="UP000316855"/>
    </source>
</evidence>
<protein>
    <submittedName>
        <fullName evidence="2">Internalin-A</fullName>
    </submittedName>
</protein>